<reference evidence="1 2" key="1">
    <citation type="submission" date="2016-04" db="EMBL/GenBank/DDBJ databases">
        <title>Chloroflexus islandicus sp. nov., a thermophilic filamentous anoxygenic phototrophic bacterium from geyser Strokkur (Iceland).</title>
        <authorList>
            <person name="Gaisin V.A."/>
            <person name="Kalashnikov A.M."/>
            <person name="Sukhacheva M.V."/>
            <person name="Grouzdev D.S."/>
            <person name="Ivanov T.M."/>
            <person name="Kuznetsov B."/>
            <person name="Gorlenko V.M."/>
        </authorList>
    </citation>
    <scope>NUCLEOTIDE SEQUENCE [LARGE SCALE GENOMIC DNA]</scope>
    <source>
        <strain evidence="2">isl-2</strain>
    </source>
</reference>
<name>A0A178MBV7_9CHLR</name>
<proteinExistence type="predicted"/>
<comment type="caution">
    <text evidence="1">The sequence shown here is derived from an EMBL/GenBank/DDBJ whole genome shotgun (WGS) entry which is preliminary data.</text>
</comment>
<dbReference type="OrthoDB" id="9827181at2"/>
<dbReference type="RefSeq" id="WP_066786094.1">
    <property type="nucleotide sequence ID" value="NZ_LWQS01000046.1"/>
</dbReference>
<organism evidence="1 2">
    <name type="scientific">Chloroflexus islandicus</name>
    <dbReference type="NCBI Taxonomy" id="1707952"/>
    <lineage>
        <taxon>Bacteria</taxon>
        <taxon>Bacillati</taxon>
        <taxon>Chloroflexota</taxon>
        <taxon>Chloroflexia</taxon>
        <taxon>Chloroflexales</taxon>
        <taxon>Chloroflexineae</taxon>
        <taxon>Chloroflexaceae</taxon>
        <taxon>Chloroflexus</taxon>
    </lineage>
</organism>
<sequence>MAEPQSQTSRTKSLWPFYREVDGLEFSNHQKARDRFDQILAEGLSHYTGPPDLWHNIAMTAGRVQHNQAQLAFVEEGLREWPNNVDLLCDALQYRFSIHFDQEQAQRLWQTLASMPREQTGPYWRFWGYGAIYHATTLNDPVTALQLLDDGLLFVKRDGLMDILRTYRRVLIDSVPLRTLDSIDQLAAYHQEALAILESRYRMGIQLGIENAYVLAQDLARLYQERAGVEADESTPKEPDTYLRKALEYLDLAEKLYTGDPNHQVWTIYVQRVRILMAQHKYGEALKMLRSLPERMREGDPSLATMYKLAAYMTGESIEEAADRSATVAGQAAEKTKAEHLEEALQIIFANEGSLLFEIAKNNPAVVNILRRIVRALDMEKR</sequence>
<protein>
    <recommendedName>
        <fullName evidence="3">Tetratricopeptide repeat protein</fullName>
    </recommendedName>
</protein>
<dbReference type="Proteomes" id="UP000078287">
    <property type="component" value="Unassembled WGS sequence"/>
</dbReference>
<gene>
    <name evidence="1" type="ORF">A6A03_12950</name>
</gene>
<dbReference type="STRING" id="1707952.A6A03_12950"/>
<evidence type="ECO:0008006" key="3">
    <source>
        <dbReference type="Google" id="ProtNLM"/>
    </source>
</evidence>
<keyword evidence="2" id="KW-1185">Reference proteome</keyword>
<evidence type="ECO:0000313" key="2">
    <source>
        <dbReference type="Proteomes" id="UP000078287"/>
    </source>
</evidence>
<dbReference type="EMBL" id="LWQS01000046">
    <property type="protein sequence ID" value="OAN46281.1"/>
    <property type="molecule type" value="Genomic_DNA"/>
</dbReference>
<dbReference type="AlphaFoldDB" id="A0A178MBV7"/>
<evidence type="ECO:0000313" key="1">
    <source>
        <dbReference type="EMBL" id="OAN46281.1"/>
    </source>
</evidence>
<accession>A0A178MBV7</accession>